<dbReference type="InterPro" id="IPR027931">
    <property type="entry name" value="DUF4595"/>
</dbReference>
<dbReference type="PROSITE" id="PS51257">
    <property type="entry name" value="PROKAR_LIPOPROTEIN"/>
    <property type="match status" value="1"/>
</dbReference>
<proteinExistence type="predicted"/>
<evidence type="ECO:0000313" key="2">
    <source>
        <dbReference type="EMBL" id="HIT38435.1"/>
    </source>
</evidence>
<dbReference type="Pfam" id="PF15283">
    <property type="entry name" value="DUF4595"/>
    <property type="match status" value="1"/>
</dbReference>
<dbReference type="Proteomes" id="UP000886722">
    <property type="component" value="Unassembled WGS sequence"/>
</dbReference>
<sequence>MKKLIFYLFAGLLLTACGENEDSDKGIQGSLPGSQTLISTMDFYFPRNPNEEREFIELSYDKQHRLIRYKETNTDEQGNPSEEIISYKYGDGIVTITSSTDPVYLITVYLNDAGYAVRIEDALDGNSEYTYDEENRLIRYKGEDEQEEYIWKNGNMVESRYTDSEGYHSTTRYTYYDIENKENLDIVTDRMGGLPELEFAGLLGIQSKNLVHTETSDYDAAYKDNYEWEYDLNADGYVTEAIALRPDETGTDNNPRTIEIQHTLVQ</sequence>
<accession>A0A9D1GC17</accession>
<evidence type="ECO:0000313" key="3">
    <source>
        <dbReference type="Proteomes" id="UP000886722"/>
    </source>
</evidence>
<evidence type="ECO:0000259" key="1">
    <source>
        <dbReference type="Pfam" id="PF15283"/>
    </source>
</evidence>
<name>A0A9D1GC17_9BACT</name>
<feature type="domain" description="DUF4595" evidence="1">
    <location>
        <begin position="59"/>
        <end position="239"/>
    </location>
</feature>
<dbReference type="Gene3D" id="2.40.160.190">
    <property type="match status" value="1"/>
</dbReference>
<protein>
    <submittedName>
        <fullName evidence="2">DUF4595 domain-containing protein</fullName>
    </submittedName>
</protein>
<dbReference type="AlphaFoldDB" id="A0A9D1GC17"/>
<organism evidence="2 3">
    <name type="scientific">Candidatus Caccoplasma intestinavium</name>
    <dbReference type="NCBI Taxonomy" id="2840716"/>
    <lineage>
        <taxon>Bacteria</taxon>
        <taxon>Pseudomonadati</taxon>
        <taxon>Bacteroidota</taxon>
        <taxon>Bacteroidia</taxon>
        <taxon>Bacteroidales</taxon>
        <taxon>Bacteroidaceae</taxon>
        <taxon>Bacteroidaceae incertae sedis</taxon>
        <taxon>Candidatus Caccoplasma</taxon>
    </lineage>
</organism>
<dbReference type="CDD" id="cd12871">
    <property type="entry name" value="Bacuni_01323_like"/>
    <property type="match status" value="1"/>
</dbReference>
<reference evidence="2" key="2">
    <citation type="journal article" date="2021" name="PeerJ">
        <title>Extensive microbial diversity within the chicken gut microbiome revealed by metagenomics and culture.</title>
        <authorList>
            <person name="Gilroy R."/>
            <person name="Ravi A."/>
            <person name="Getino M."/>
            <person name="Pursley I."/>
            <person name="Horton D.L."/>
            <person name="Alikhan N.F."/>
            <person name="Baker D."/>
            <person name="Gharbi K."/>
            <person name="Hall N."/>
            <person name="Watson M."/>
            <person name="Adriaenssens E.M."/>
            <person name="Foster-Nyarko E."/>
            <person name="Jarju S."/>
            <person name="Secka A."/>
            <person name="Antonio M."/>
            <person name="Oren A."/>
            <person name="Chaudhuri R.R."/>
            <person name="La Ragione R."/>
            <person name="Hildebrand F."/>
            <person name="Pallen M.J."/>
        </authorList>
    </citation>
    <scope>NUCLEOTIDE SEQUENCE</scope>
    <source>
        <strain evidence="2">21143</strain>
    </source>
</reference>
<reference evidence="2" key="1">
    <citation type="submission" date="2020-10" db="EMBL/GenBank/DDBJ databases">
        <authorList>
            <person name="Gilroy R."/>
        </authorList>
    </citation>
    <scope>NUCLEOTIDE SEQUENCE</scope>
    <source>
        <strain evidence="2">21143</strain>
    </source>
</reference>
<comment type="caution">
    <text evidence="2">The sequence shown here is derived from an EMBL/GenBank/DDBJ whole genome shotgun (WGS) entry which is preliminary data.</text>
</comment>
<gene>
    <name evidence="2" type="ORF">IAD06_00120</name>
</gene>
<dbReference type="EMBL" id="DVKT01000001">
    <property type="protein sequence ID" value="HIT38435.1"/>
    <property type="molecule type" value="Genomic_DNA"/>
</dbReference>